<dbReference type="PROSITE" id="PS51857">
    <property type="entry name" value="CSD_2"/>
    <property type="match status" value="1"/>
</dbReference>
<dbReference type="SUPFAM" id="SSF50249">
    <property type="entry name" value="Nucleic acid-binding proteins"/>
    <property type="match status" value="1"/>
</dbReference>
<dbReference type="InterPro" id="IPR012340">
    <property type="entry name" value="NA-bd_OB-fold"/>
</dbReference>
<dbReference type="InterPro" id="IPR002059">
    <property type="entry name" value="CSP_DNA-bd"/>
</dbReference>
<gene>
    <name evidence="2" type="ORF">GCM10010124_41410</name>
</gene>
<evidence type="ECO:0000313" key="2">
    <source>
        <dbReference type="EMBL" id="GGK44289.1"/>
    </source>
</evidence>
<dbReference type="RefSeq" id="WP_308425726.1">
    <property type="nucleotide sequence ID" value="NZ_BMQC01000035.1"/>
</dbReference>
<dbReference type="Pfam" id="PF00313">
    <property type="entry name" value="CSD"/>
    <property type="match status" value="1"/>
</dbReference>
<organism evidence="2 3">
    <name type="scientific">Pilimelia terevasa</name>
    <dbReference type="NCBI Taxonomy" id="53372"/>
    <lineage>
        <taxon>Bacteria</taxon>
        <taxon>Bacillati</taxon>
        <taxon>Actinomycetota</taxon>
        <taxon>Actinomycetes</taxon>
        <taxon>Micromonosporales</taxon>
        <taxon>Micromonosporaceae</taxon>
        <taxon>Pilimelia</taxon>
    </lineage>
</organism>
<protein>
    <recommendedName>
        <fullName evidence="1">CSD domain-containing protein</fullName>
    </recommendedName>
</protein>
<dbReference type="PIRSF" id="PIRSF002599">
    <property type="entry name" value="Cold_shock_A"/>
    <property type="match status" value="1"/>
</dbReference>
<feature type="domain" description="CSD" evidence="1">
    <location>
        <begin position="5"/>
        <end position="72"/>
    </location>
</feature>
<dbReference type="GO" id="GO:0003676">
    <property type="term" value="F:nucleic acid binding"/>
    <property type="evidence" value="ECO:0007669"/>
    <property type="project" value="InterPro"/>
</dbReference>
<dbReference type="Proteomes" id="UP000662200">
    <property type="component" value="Unassembled WGS sequence"/>
</dbReference>
<reference evidence="2" key="1">
    <citation type="journal article" date="2014" name="Int. J. Syst. Evol. Microbiol.">
        <title>Complete genome sequence of Corynebacterium casei LMG S-19264T (=DSM 44701T), isolated from a smear-ripened cheese.</title>
        <authorList>
            <consortium name="US DOE Joint Genome Institute (JGI-PGF)"/>
            <person name="Walter F."/>
            <person name="Albersmeier A."/>
            <person name="Kalinowski J."/>
            <person name="Ruckert C."/>
        </authorList>
    </citation>
    <scope>NUCLEOTIDE SEQUENCE</scope>
    <source>
        <strain evidence="2">JCM 3091</strain>
    </source>
</reference>
<dbReference type="Gene3D" id="2.40.50.140">
    <property type="entry name" value="Nucleic acid-binding proteins"/>
    <property type="match status" value="1"/>
</dbReference>
<accession>A0A8J3FKB9</accession>
<dbReference type="InterPro" id="IPR012156">
    <property type="entry name" value="Cold_shock_CspA"/>
</dbReference>
<comment type="caution">
    <text evidence="2">The sequence shown here is derived from an EMBL/GenBank/DDBJ whole genome shotgun (WGS) entry which is preliminary data.</text>
</comment>
<evidence type="ECO:0000313" key="3">
    <source>
        <dbReference type="Proteomes" id="UP000662200"/>
    </source>
</evidence>
<dbReference type="EMBL" id="BMQC01000035">
    <property type="protein sequence ID" value="GGK44289.1"/>
    <property type="molecule type" value="Genomic_DNA"/>
</dbReference>
<evidence type="ECO:0000259" key="1">
    <source>
        <dbReference type="PROSITE" id="PS51857"/>
    </source>
</evidence>
<sequence length="74" mass="8488">MEVRHHLGEVIVWRPEKGTGVIETENGLKVWANFSAIEMDGHKSLDVGQRVEVEYIDVQQDSYEHRATKIRVIG</sequence>
<reference evidence="2" key="2">
    <citation type="submission" date="2020-09" db="EMBL/GenBank/DDBJ databases">
        <authorList>
            <person name="Sun Q."/>
            <person name="Ohkuma M."/>
        </authorList>
    </citation>
    <scope>NUCLEOTIDE SEQUENCE</scope>
    <source>
        <strain evidence="2">JCM 3091</strain>
    </source>
</reference>
<keyword evidence="3" id="KW-1185">Reference proteome</keyword>
<proteinExistence type="predicted"/>
<dbReference type="AlphaFoldDB" id="A0A8J3FKB9"/>
<name>A0A8J3FKB9_9ACTN</name>